<organism evidence="1 2">
    <name type="scientific">Candidatus Methanogaster sp</name>
    <dbReference type="NCBI Taxonomy" id="3386292"/>
    <lineage>
        <taxon>Archaea</taxon>
        <taxon>Methanobacteriati</taxon>
        <taxon>Methanobacteriota</taxon>
        <taxon>Stenosarchaea group</taxon>
        <taxon>Methanomicrobia</taxon>
        <taxon>Methanosarcinales</taxon>
        <taxon>ANME-2 cluster</taxon>
        <taxon>Candidatus Methanogasteraceae</taxon>
        <taxon>Candidatus Methanogaster</taxon>
    </lineage>
</organism>
<name>A0AC61L513_9EURY</name>
<dbReference type="Proteomes" id="UP000248329">
    <property type="component" value="Unassembled WGS sequence"/>
</dbReference>
<accession>A0AC61L513</accession>
<dbReference type="EMBL" id="PQXF01000004">
    <property type="protein sequence ID" value="PXF61651.1"/>
    <property type="molecule type" value="Genomic_DNA"/>
</dbReference>
<proteinExistence type="predicted"/>
<gene>
    <name evidence="1" type="primary">nifH</name>
    <name evidence="1" type="ORF">C4B59_03640</name>
</gene>
<protein>
    <submittedName>
        <fullName evidence="1">Nitrogenase reductase</fullName>
    </submittedName>
</protein>
<comment type="caution">
    <text evidence="1">The sequence shown here is derived from an EMBL/GenBank/DDBJ whole genome shotgun (WGS) entry which is preliminary data.</text>
</comment>
<sequence>MRQIAMYGKGGIGKSTTTQNLTATLADMGNRIMQIGCDPKADSTRMLMGGVRQPTVLDTLREVGAENVELDEILHDGFGGIKCVEAGGPEPGVGCAGRGVITAIKLLEALGAYDDELDFVFYDVLGDVVCGGFAMPMREGYAKEIYIVASGEMMALYAANNICKGIVKFAEEGEIRLGGIICNSRNVENELALMEAFSERIGSKLIHFVPRDNIVQQAEIRKKTVIEHDPTCNQADEYRTLARNILENDLFVVPEPITMDELEGMMTEFGVVD</sequence>
<reference evidence="1" key="1">
    <citation type="submission" date="2018-01" db="EMBL/GenBank/DDBJ databases">
        <authorList>
            <person name="Krukenberg V."/>
        </authorList>
    </citation>
    <scope>NUCLEOTIDE SEQUENCE</scope>
    <source>
        <strain evidence="1">E20ANME2</strain>
    </source>
</reference>
<evidence type="ECO:0000313" key="2">
    <source>
        <dbReference type="Proteomes" id="UP000248329"/>
    </source>
</evidence>
<evidence type="ECO:0000313" key="1">
    <source>
        <dbReference type="EMBL" id="PXF61651.1"/>
    </source>
</evidence>